<dbReference type="PANTHER" id="PTHR45756">
    <property type="entry name" value="PALMITOYLTRANSFERASE"/>
    <property type="match status" value="1"/>
</dbReference>
<reference evidence="2 3" key="1">
    <citation type="submission" date="2012-10" db="EMBL/GenBank/DDBJ databases">
        <authorList>
            <person name="Zafar N."/>
            <person name="Inman J."/>
            <person name="Hall N."/>
            <person name="Lorenzi H."/>
            <person name="Caler E."/>
        </authorList>
    </citation>
    <scope>NUCLEOTIDE SEQUENCE [LARGE SCALE GENOMIC DNA]</scope>
    <source>
        <strain evidence="2 3">IP1</strain>
    </source>
</reference>
<dbReference type="SMART" id="SM00220">
    <property type="entry name" value="S_TKc"/>
    <property type="match status" value="1"/>
</dbReference>
<dbReference type="GO" id="GO:0005524">
    <property type="term" value="F:ATP binding"/>
    <property type="evidence" value="ECO:0007669"/>
    <property type="project" value="InterPro"/>
</dbReference>
<dbReference type="InterPro" id="IPR000719">
    <property type="entry name" value="Prot_kinase_dom"/>
</dbReference>
<protein>
    <submittedName>
        <fullName evidence="2">Protein serine/threonine kinase, putative</fullName>
    </submittedName>
</protein>
<dbReference type="InterPro" id="IPR011009">
    <property type="entry name" value="Kinase-like_dom_sf"/>
</dbReference>
<dbReference type="PROSITE" id="PS50011">
    <property type="entry name" value="PROTEIN_KINASE_DOM"/>
    <property type="match status" value="1"/>
</dbReference>
<dbReference type="RefSeq" id="XP_004255565.1">
    <property type="nucleotide sequence ID" value="XM_004255517.1"/>
</dbReference>
<proteinExistence type="predicted"/>
<dbReference type="InterPro" id="IPR053215">
    <property type="entry name" value="TKL_Ser/Thr_kinase"/>
</dbReference>
<dbReference type="EMBL" id="KB206697">
    <property type="protein sequence ID" value="ELP88794.1"/>
    <property type="molecule type" value="Genomic_DNA"/>
</dbReference>
<name>A0A0A1U9K7_ENTIV</name>
<dbReference type="Proteomes" id="UP000014680">
    <property type="component" value="Unassembled WGS sequence"/>
</dbReference>
<dbReference type="VEuPathDB" id="AmoebaDB:EIN_437940"/>
<dbReference type="InterPro" id="IPR008271">
    <property type="entry name" value="Ser/Thr_kinase_AS"/>
</dbReference>
<dbReference type="Pfam" id="PF07714">
    <property type="entry name" value="PK_Tyr_Ser-Thr"/>
    <property type="match status" value="1"/>
</dbReference>
<dbReference type="GO" id="GO:0004672">
    <property type="term" value="F:protein kinase activity"/>
    <property type="evidence" value="ECO:0007669"/>
    <property type="project" value="InterPro"/>
</dbReference>
<evidence type="ECO:0000313" key="2">
    <source>
        <dbReference type="EMBL" id="ELP88794.1"/>
    </source>
</evidence>
<dbReference type="KEGG" id="eiv:EIN_437940"/>
<keyword evidence="3" id="KW-1185">Reference proteome</keyword>
<evidence type="ECO:0000313" key="3">
    <source>
        <dbReference type="Proteomes" id="UP000014680"/>
    </source>
</evidence>
<feature type="domain" description="Protein kinase" evidence="1">
    <location>
        <begin position="1"/>
        <end position="194"/>
    </location>
</feature>
<dbReference type="AlphaFoldDB" id="A0A0A1U9K7"/>
<gene>
    <name evidence="2" type="ORF">EIN_437940</name>
</gene>
<dbReference type="InterPro" id="IPR001245">
    <property type="entry name" value="Ser-Thr/Tyr_kinase_cat_dom"/>
</dbReference>
<dbReference type="OrthoDB" id="5857966at2759"/>
<organism evidence="2 3">
    <name type="scientific">Entamoeba invadens IP1</name>
    <dbReference type="NCBI Taxonomy" id="370355"/>
    <lineage>
        <taxon>Eukaryota</taxon>
        <taxon>Amoebozoa</taxon>
        <taxon>Evosea</taxon>
        <taxon>Archamoebae</taxon>
        <taxon>Mastigamoebida</taxon>
        <taxon>Entamoebidae</taxon>
        <taxon>Entamoeba</taxon>
    </lineage>
</organism>
<dbReference type="GeneID" id="14887767"/>
<dbReference type="PROSITE" id="PS00108">
    <property type="entry name" value="PROTEIN_KINASE_ST"/>
    <property type="match status" value="1"/>
</dbReference>
<dbReference type="PANTHER" id="PTHR45756:SF1">
    <property type="entry name" value="PROTEIN KINASE DOMAIN CONTAINING PROTEIN"/>
    <property type="match status" value="1"/>
</dbReference>
<sequence length="194" mass="22593">MRHKKSEDIKMKLRVKICLDAARGIAYLHDNGILHRDIKPDNILIFSLEYNTNDSINCVKSENENNEIVNGKLTDFGSSRNVNMLMTNMTFTKGIGTPTYMAPEVLNQKKYKRSADIFSFGVTMFEIFGWKEAYPKDIFKYPWRIAEFVNSGNRMDKPENMPNMLYITIEKCWCQDQKERLSIKDVIFALKAQL</sequence>
<dbReference type="SUPFAM" id="SSF56112">
    <property type="entry name" value="Protein kinase-like (PK-like)"/>
    <property type="match status" value="1"/>
</dbReference>
<dbReference type="Gene3D" id="1.10.510.10">
    <property type="entry name" value="Transferase(Phosphotransferase) domain 1"/>
    <property type="match status" value="1"/>
</dbReference>
<keyword evidence="2" id="KW-0418">Kinase</keyword>
<accession>A0A0A1U9K7</accession>
<keyword evidence="2" id="KW-0808">Transferase</keyword>
<dbReference type="OMA" id="REAINCK"/>
<evidence type="ECO:0000259" key="1">
    <source>
        <dbReference type="PROSITE" id="PS50011"/>
    </source>
</evidence>